<gene>
    <name evidence="1" type="ORF">P3X46_014840</name>
</gene>
<evidence type="ECO:0000313" key="1">
    <source>
        <dbReference type="EMBL" id="KAJ9171476.1"/>
    </source>
</evidence>
<protein>
    <submittedName>
        <fullName evidence="1">Uncharacterized protein</fullName>
    </submittedName>
</protein>
<reference evidence="1" key="1">
    <citation type="journal article" date="2023" name="Plant Biotechnol. J.">
        <title>Chromosome-level wild Hevea brasiliensis genome provides new tools for genomic-assisted breeding and valuable loci to elevate rubber yield.</title>
        <authorList>
            <person name="Cheng H."/>
            <person name="Song X."/>
            <person name="Hu Y."/>
            <person name="Wu T."/>
            <person name="Yang Q."/>
            <person name="An Z."/>
            <person name="Feng S."/>
            <person name="Deng Z."/>
            <person name="Wu W."/>
            <person name="Zeng X."/>
            <person name="Tu M."/>
            <person name="Wang X."/>
            <person name="Huang H."/>
        </authorList>
    </citation>
    <scope>NUCLEOTIDE SEQUENCE</scope>
    <source>
        <strain evidence="1">MT/VB/25A 57/8</strain>
    </source>
</reference>
<sequence>MELKGSLQALIERAGALQDGLSDEIRDCYSFCRLCSENGRLCHIAETSVQERERLIAIRDSLREVGDVLMLLQRLRSWQIIDTHAALNRLEESRIILIEKVKQFPGRSLDVVKELNAWFNNGKITDFDLNWNGEIKNKADSNIHNNKEKGTRSRFVSFCIGILFGPCNWQKAIGVAAKLVVVSASISSTVRLCHARKQQYCSSFVESAAAPIKQTVPSLTDRHLDVFYGRG</sequence>
<organism evidence="1 2">
    <name type="scientific">Hevea brasiliensis</name>
    <name type="common">Para rubber tree</name>
    <name type="synonym">Siphonia brasiliensis</name>
    <dbReference type="NCBI Taxonomy" id="3981"/>
    <lineage>
        <taxon>Eukaryota</taxon>
        <taxon>Viridiplantae</taxon>
        <taxon>Streptophyta</taxon>
        <taxon>Embryophyta</taxon>
        <taxon>Tracheophyta</taxon>
        <taxon>Spermatophyta</taxon>
        <taxon>Magnoliopsida</taxon>
        <taxon>eudicotyledons</taxon>
        <taxon>Gunneridae</taxon>
        <taxon>Pentapetalae</taxon>
        <taxon>rosids</taxon>
        <taxon>fabids</taxon>
        <taxon>Malpighiales</taxon>
        <taxon>Euphorbiaceae</taxon>
        <taxon>Crotonoideae</taxon>
        <taxon>Micrandreae</taxon>
        <taxon>Hevea</taxon>
    </lineage>
</organism>
<proteinExistence type="predicted"/>
<dbReference type="EMBL" id="JARPOI010000009">
    <property type="protein sequence ID" value="KAJ9171476.1"/>
    <property type="molecule type" value="Genomic_DNA"/>
</dbReference>
<keyword evidence="2" id="KW-1185">Reference proteome</keyword>
<dbReference type="PANTHER" id="PTHR33600:SF5">
    <property type="entry name" value="PLASTID DIVISION PROTEIN PDV1"/>
    <property type="match status" value="1"/>
</dbReference>
<accession>A0ABQ9LU35</accession>
<dbReference type="PANTHER" id="PTHR33600">
    <property type="entry name" value="PLASTID DIVISION PROTEIN PDV2"/>
    <property type="match status" value="1"/>
</dbReference>
<comment type="caution">
    <text evidence="1">The sequence shown here is derived from an EMBL/GenBank/DDBJ whole genome shotgun (WGS) entry which is preliminary data.</text>
</comment>
<evidence type="ECO:0000313" key="2">
    <source>
        <dbReference type="Proteomes" id="UP001174677"/>
    </source>
</evidence>
<name>A0ABQ9LU35_HEVBR</name>
<dbReference type="Proteomes" id="UP001174677">
    <property type="component" value="Chromosome 9"/>
</dbReference>
<dbReference type="InterPro" id="IPR038939">
    <property type="entry name" value="PDV1/PDV2"/>
</dbReference>